<reference evidence="7" key="1">
    <citation type="submission" date="2016-10" db="EMBL/GenBank/DDBJ databases">
        <title>Sequence of Gallionella enrichment culture.</title>
        <authorList>
            <person name="Poehlein A."/>
            <person name="Muehling M."/>
            <person name="Daniel R."/>
        </authorList>
    </citation>
    <scope>NUCLEOTIDE SEQUENCE</scope>
</reference>
<dbReference type="InterPro" id="IPR005171">
    <property type="entry name" value="Cyt_c_oxidase_su4_prok"/>
</dbReference>
<keyword evidence="4 6" id="KW-1133">Transmembrane helix</keyword>
<dbReference type="PROSITE" id="PS51318">
    <property type="entry name" value="TAT"/>
    <property type="match status" value="1"/>
</dbReference>
<keyword evidence="2" id="KW-1003">Cell membrane</keyword>
<feature type="transmembrane region" description="Helical" evidence="6">
    <location>
        <begin position="36"/>
        <end position="56"/>
    </location>
</feature>
<evidence type="ECO:0008006" key="8">
    <source>
        <dbReference type="Google" id="ProtNLM"/>
    </source>
</evidence>
<dbReference type="Pfam" id="PF03626">
    <property type="entry name" value="COX4_pro"/>
    <property type="match status" value="1"/>
</dbReference>
<evidence type="ECO:0000256" key="5">
    <source>
        <dbReference type="ARBA" id="ARBA00023136"/>
    </source>
</evidence>
<evidence type="ECO:0000256" key="6">
    <source>
        <dbReference type="SAM" id="Phobius"/>
    </source>
</evidence>
<proteinExistence type="predicted"/>
<dbReference type="EMBL" id="MLJW01000401">
    <property type="protein sequence ID" value="OIQ87850.1"/>
    <property type="molecule type" value="Genomic_DNA"/>
</dbReference>
<accession>A0A1J5QX40</accession>
<evidence type="ECO:0000256" key="2">
    <source>
        <dbReference type="ARBA" id="ARBA00022475"/>
    </source>
</evidence>
<keyword evidence="5 6" id="KW-0472">Membrane</keyword>
<keyword evidence="3 6" id="KW-0812">Transmembrane</keyword>
<feature type="transmembrane region" description="Helical" evidence="6">
    <location>
        <begin position="68"/>
        <end position="87"/>
    </location>
</feature>
<name>A0A1J5QX40_9ZZZZ</name>
<comment type="subcellular location">
    <subcellularLocation>
        <location evidence="1">Cell membrane</location>
        <topology evidence="1">Multi-pass membrane protein</topology>
    </subcellularLocation>
</comment>
<dbReference type="InterPro" id="IPR006311">
    <property type="entry name" value="TAT_signal"/>
</dbReference>
<comment type="caution">
    <text evidence="7">The sequence shown here is derived from an EMBL/GenBank/DDBJ whole genome shotgun (WGS) entry which is preliminary data.</text>
</comment>
<dbReference type="GO" id="GO:0005886">
    <property type="term" value="C:plasma membrane"/>
    <property type="evidence" value="ECO:0007669"/>
    <property type="project" value="UniProtKB-SubCell"/>
</dbReference>
<feature type="transmembrane region" description="Helical" evidence="6">
    <location>
        <begin position="12"/>
        <end position="30"/>
    </location>
</feature>
<evidence type="ECO:0000313" key="7">
    <source>
        <dbReference type="EMBL" id="OIQ87850.1"/>
    </source>
</evidence>
<gene>
    <name evidence="7" type="ORF">GALL_302990</name>
</gene>
<protein>
    <recommendedName>
        <fullName evidence="8">Cytochrome C oxidase subunit IV</fullName>
    </recommendedName>
</protein>
<dbReference type="AlphaFoldDB" id="A0A1J5QX40"/>
<evidence type="ECO:0000256" key="4">
    <source>
        <dbReference type="ARBA" id="ARBA00022989"/>
    </source>
</evidence>
<evidence type="ECO:0000256" key="3">
    <source>
        <dbReference type="ARBA" id="ARBA00022692"/>
    </source>
</evidence>
<evidence type="ECO:0000256" key="1">
    <source>
        <dbReference type="ARBA" id="ARBA00004651"/>
    </source>
</evidence>
<sequence>MSRIETPADASTRAWLAIVALSAAGAAIGARPASRALLAAALLATLFKGHLVIDHFMGLRHVRARWRLMLGAWLLVLGLLIGVPLLWR</sequence>
<organism evidence="7">
    <name type="scientific">mine drainage metagenome</name>
    <dbReference type="NCBI Taxonomy" id="410659"/>
    <lineage>
        <taxon>unclassified sequences</taxon>
        <taxon>metagenomes</taxon>
        <taxon>ecological metagenomes</taxon>
    </lineage>
</organism>